<dbReference type="PANTHER" id="PTHR16121:SF2">
    <property type="entry name" value="CAP-SPECIFIC MRNA (NUCLEOSIDE-2'-O-)-METHYLTRANSFERASE 2"/>
    <property type="match status" value="1"/>
</dbReference>
<organism evidence="2">
    <name type="scientific">Hokovirus HKV1</name>
    <dbReference type="NCBI Taxonomy" id="1977638"/>
    <lineage>
        <taxon>Viruses</taxon>
        <taxon>Varidnaviria</taxon>
        <taxon>Bamfordvirae</taxon>
        <taxon>Nucleocytoviricota</taxon>
        <taxon>Megaviricetes</taxon>
        <taxon>Imitervirales</taxon>
        <taxon>Mimiviridae</taxon>
        <taxon>Klosneuvirinae</taxon>
        <taxon>Hokovirus</taxon>
    </lineage>
</organism>
<gene>
    <name evidence="2" type="ORF">Hokovirus_3_179</name>
</gene>
<dbReference type="GO" id="GO:0032259">
    <property type="term" value="P:methylation"/>
    <property type="evidence" value="ECO:0007669"/>
    <property type="project" value="UniProtKB-KW"/>
</dbReference>
<dbReference type="GO" id="GO:0006370">
    <property type="term" value="P:7-methylguanosine mRNA capping"/>
    <property type="evidence" value="ECO:0007669"/>
    <property type="project" value="TreeGrafter"/>
</dbReference>
<dbReference type="InterPro" id="IPR050851">
    <property type="entry name" value="mRNA_Cap_2O-Ribose_MeTrfase"/>
</dbReference>
<keyword evidence="2" id="KW-0808">Transferase</keyword>
<dbReference type="PANTHER" id="PTHR16121">
    <property type="entry name" value="CAP-SPECIFIC MRNA (NUCLEOSIDE-2'-O-)-METHYLTRANSFERASE 1-RELATED"/>
    <property type="match status" value="1"/>
</dbReference>
<evidence type="ECO:0000259" key="1">
    <source>
        <dbReference type="Pfam" id="PF01728"/>
    </source>
</evidence>
<dbReference type="Gene3D" id="3.40.50.12760">
    <property type="match status" value="1"/>
</dbReference>
<accession>A0A1V0SGQ7</accession>
<keyword evidence="2" id="KW-0489">Methyltransferase</keyword>
<dbReference type="InterPro" id="IPR002877">
    <property type="entry name" value="RNA_MeTrfase_FtsJ_dom"/>
</dbReference>
<name>A0A1V0SGQ7_9VIRU</name>
<sequence>MYTNNFYIDITNKNFDLEYIFDPKFNETNINNDENICPLEVSSYYKKEFINFMELDPLIPNYIPFFNGSQYLTTNTYFNDMYFKNYRDEIKIYPEKKIIINKDLHIDYKNITIYNFPALYNLLFFTICKITKIFDHDILLLCKTTAIYKAIFYYKKYSLYQTKIDKQIQMMIKTDNVKPEYLKNYPEELKDIKHVLLPEILDEQFIKNLKIKKYNTIVIDLPLLINSDYLLVANNASLQLLISTTLISLNNLNDNGNLVICYYAICNTLTLNIFIYLSSMFNKFYFANINELVNMKDYEIIIFENYTKNDKKINELNILNNMILKNDPSAGKNYKISSKQEAKAYDLDYDYNNNYNFLTNFINFKNNNLITKIYKRYKKYIIHKFEQKHTVLKKAIELYNNNTNKTAISYILELNKLKAINFTKKYDIKIVDWVNTDINVYFKKTLLKYYKNLELCDIFKLNHNKDTLVLTKIIDNIQNYNFSTWSILSENAYEITEKVDKDKFKMVELFFNNRQKDLNDYLYKNLKININKKKTSRAWLKMQELLIKTEFFKNIVSFNEKNNLKSIKTLHICEAPGNFINSCNFYIKSHTSMLYDWSAQSLQDSKIYDHYGFIKNNQKKWDFYNGGDITKYDNFMHYYNTYKNVDALISDCGTDWIIDSDNIFQKELSVYEILYGLLIPRLGGNFIMKTIASNYSPQFIYLVYIASIKFEHVYIFKSNNNFWSQEIYIVGINKYEINEEETKILFDIIQKLEKKEIWYPIKHISDDFCNRYDDIMKYILEQFKTTKILFTFLIDYEELFEKNRKYISNIVYKKNAKWLKKFMYHLKNSHTLYLKSRIDDKH</sequence>
<dbReference type="Pfam" id="PF01728">
    <property type="entry name" value="FtsJ"/>
    <property type="match status" value="1"/>
</dbReference>
<evidence type="ECO:0000313" key="2">
    <source>
        <dbReference type="EMBL" id="ARF10906.1"/>
    </source>
</evidence>
<proteinExistence type="predicted"/>
<protein>
    <submittedName>
        <fullName evidence="2">FtsJ-like methyltransferase</fullName>
    </submittedName>
</protein>
<dbReference type="GO" id="GO:0004483">
    <property type="term" value="F:methyltransferase cap1 activity"/>
    <property type="evidence" value="ECO:0007669"/>
    <property type="project" value="TreeGrafter"/>
</dbReference>
<feature type="domain" description="Ribosomal RNA methyltransferase FtsJ" evidence="1">
    <location>
        <begin position="536"/>
        <end position="733"/>
    </location>
</feature>
<reference evidence="2" key="1">
    <citation type="journal article" date="2017" name="Science">
        <title>Giant viruses with an expanded complement of translation system components.</title>
        <authorList>
            <person name="Schulz F."/>
            <person name="Yutin N."/>
            <person name="Ivanova N.N."/>
            <person name="Ortega D.R."/>
            <person name="Lee T.K."/>
            <person name="Vierheilig J."/>
            <person name="Daims H."/>
            <person name="Horn M."/>
            <person name="Wagner M."/>
            <person name="Jensen G.J."/>
            <person name="Kyrpides N.C."/>
            <person name="Koonin E.V."/>
            <person name="Woyke T."/>
        </authorList>
    </citation>
    <scope>NUCLEOTIDE SEQUENCE</scope>
    <source>
        <strain evidence="2">HKV1</strain>
    </source>
</reference>
<dbReference type="EMBL" id="KY684105">
    <property type="protein sequence ID" value="ARF10906.1"/>
    <property type="molecule type" value="Genomic_DNA"/>
</dbReference>